<dbReference type="Pfam" id="PF01136">
    <property type="entry name" value="Peptidase_U32"/>
    <property type="match status" value="1"/>
</dbReference>
<dbReference type="RefSeq" id="WP_188576916.1">
    <property type="nucleotide sequence ID" value="NZ_BMDZ01000016.1"/>
</dbReference>
<comment type="cofactor">
    <cofactor evidence="1">
        <name>[4Fe-4S] cluster</name>
        <dbReference type="ChEBI" id="CHEBI:49883"/>
    </cofactor>
</comment>
<dbReference type="Proteomes" id="UP000603352">
    <property type="component" value="Unassembled WGS sequence"/>
</dbReference>
<keyword evidence="1" id="KW-0004">4Fe-4S</keyword>
<keyword evidence="1" id="KW-0831">Ubiquinone biosynthesis</keyword>
<reference evidence="3" key="1">
    <citation type="journal article" date="2019" name="Int. J. Syst. Evol. Microbiol.">
        <title>The Global Catalogue of Microorganisms (GCM) 10K type strain sequencing project: providing services to taxonomists for standard genome sequencing and annotation.</title>
        <authorList>
            <consortium name="The Broad Institute Genomics Platform"/>
            <consortium name="The Broad Institute Genome Sequencing Center for Infectious Disease"/>
            <person name="Wu L."/>
            <person name="Ma J."/>
        </authorList>
    </citation>
    <scope>NUCLEOTIDE SEQUENCE [LARGE SCALE GENOMIC DNA]</scope>
    <source>
        <strain evidence="3">CGMCC 1.10188</strain>
    </source>
</reference>
<evidence type="ECO:0000313" key="2">
    <source>
        <dbReference type="EMBL" id="GGB36768.1"/>
    </source>
</evidence>
<feature type="binding site" evidence="1">
    <location>
        <position position="53"/>
    </location>
    <ligand>
        <name>[4Fe-4S] cluster</name>
        <dbReference type="ChEBI" id="CHEBI:49883"/>
    </ligand>
</feature>
<dbReference type="EMBL" id="BMDZ01000016">
    <property type="protein sequence ID" value="GGB36768.1"/>
    <property type="molecule type" value="Genomic_DNA"/>
</dbReference>
<comment type="subunit">
    <text evidence="1">Forms a heterodimer with UbiU.</text>
</comment>
<feature type="binding site" evidence="1">
    <location>
        <position position="186"/>
    </location>
    <ligand>
        <name>[4Fe-4S] cluster</name>
        <dbReference type="ChEBI" id="CHEBI:49883"/>
    </ligand>
</feature>
<proteinExistence type="inferred from homology"/>
<organism evidence="2 3">
    <name type="scientific">Tistrella bauzanensis</name>
    <dbReference type="NCBI Taxonomy" id="657419"/>
    <lineage>
        <taxon>Bacteria</taxon>
        <taxon>Pseudomonadati</taxon>
        <taxon>Pseudomonadota</taxon>
        <taxon>Alphaproteobacteria</taxon>
        <taxon>Geminicoccales</taxon>
        <taxon>Geminicoccaceae</taxon>
        <taxon>Tistrella</taxon>
    </lineage>
</organism>
<feature type="binding site" evidence="1">
    <location>
        <position position="203"/>
    </location>
    <ligand>
        <name>[4Fe-4S] cluster</name>
        <dbReference type="ChEBI" id="CHEBI:49883"/>
    </ligand>
</feature>
<dbReference type="NCBIfam" id="NF011991">
    <property type="entry name" value="PRK15447.1"/>
    <property type="match status" value="1"/>
</dbReference>
<gene>
    <name evidence="1" type="primary">ubiV</name>
    <name evidence="2" type="ORF">GCM10011505_17770</name>
</gene>
<comment type="similarity">
    <text evidence="1">Belongs to the peptidase U32 family. UbiV subfamily.</text>
</comment>
<accession>A0ABQ1IDX4</accession>
<dbReference type="InterPro" id="IPR043693">
    <property type="entry name" value="UbiV"/>
</dbReference>
<sequence length="311" mass="32707">MSTTATTVTTPPPARLVLGPMLFNRPPATLHDLYARIADETDIDVVHLGEVVCAKRMPFIDPHLPAIIDRLRRAGKQVVISTLALVQGARETALVRDLTASDDWLIEANDMSAIHGLSGRPHVVGPHVNVYNPASLACLAALGAVRVCLPAELPMAGIAALAAARGAVAIEVQVFGRAPLAISARCYHARAHGLHKDGCRYVCGQDPDGMPVDTVDGQPFLAVNGLQTLSHGCLELSGWIDDLRTAGVTGFRLSPHSVDMVAVAGIYRAVIDGRMAGSDAAASIRPLLGEMPPINGFLAGGAGMAWHPRAE</sequence>
<evidence type="ECO:0000256" key="1">
    <source>
        <dbReference type="HAMAP-Rule" id="MF_02233"/>
    </source>
</evidence>
<comment type="function">
    <text evidence="1">Required for O(2)-independent ubiquinone (coenzyme Q) biosynthesis. Together with UbiU, is essential for the C6-hydroxylation reaction in the oxygen-independent ubiquinone biosynthesis pathway.</text>
</comment>
<dbReference type="HAMAP" id="MF_02233">
    <property type="entry name" value="UbiV"/>
    <property type="match status" value="1"/>
</dbReference>
<keyword evidence="1" id="KW-0408">Iron</keyword>
<dbReference type="PANTHER" id="PTHR30217">
    <property type="entry name" value="PEPTIDASE U32 FAMILY"/>
    <property type="match status" value="1"/>
</dbReference>
<dbReference type="InterPro" id="IPR001539">
    <property type="entry name" value="Peptidase_U32"/>
</dbReference>
<dbReference type="InterPro" id="IPR051454">
    <property type="entry name" value="RNA/ubiquinone_mod_enzymes"/>
</dbReference>
<evidence type="ECO:0000313" key="3">
    <source>
        <dbReference type="Proteomes" id="UP000603352"/>
    </source>
</evidence>
<dbReference type="PANTHER" id="PTHR30217:SF11">
    <property type="entry name" value="UBIQUINONE BIOSYNTHESIS PROTEIN UBIV"/>
    <property type="match status" value="1"/>
</dbReference>
<name>A0ABQ1IDX4_9PROT</name>
<protein>
    <recommendedName>
        <fullName evidence="1">Ubiquinone biosynthesis protein UbiV</fullName>
    </recommendedName>
</protein>
<comment type="pathway">
    <text evidence="1">Cofactor biosynthesis; ubiquinone biosynthesis.</text>
</comment>
<keyword evidence="1" id="KW-0411">Iron-sulfur</keyword>
<keyword evidence="1" id="KW-0479">Metal-binding</keyword>
<keyword evidence="3" id="KW-1185">Reference proteome</keyword>
<comment type="caution">
    <text evidence="2">The sequence shown here is derived from an EMBL/GenBank/DDBJ whole genome shotgun (WGS) entry which is preliminary data.</text>
</comment>
<feature type="binding site" evidence="1">
    <location>
        <position position="199"/>
    </location>
    <ligand>
        <name>[4Fe-4S] cluster</name>
        <dbReference type="ChEBI" id="CHEBI:49883"/>
    </ligand>
</feature>